<dbReference type="EMBL" id="JARJCW010000061">
    <property type="protein sequence ID" value="KAJ7200866.1"/>
    <property type="molecule type" value="Genomic_DNA"/>
</dbReference>
<dbReference type="AlphaFoldDB" id="A0AAD6Y5V4"/>
<proteinExistence type="predicted"/>
<protein>
    <submittedName>
        <fullName evidence="1">Uncharacterized protein</fullName>
    </submittedName>
</protein>
<sequence length="252" mass="27797">MPDSLIPEPSYWVSARVCDPPYHPAGDENAGLDGVPRILIVVYDGAQPGLYTNRAFALRSAQHAQPLNEVVHDKAAAYRTWHANCFLQHTGEFHHIHGLQTHEQPMEHHVLYGAPISEEELDVDRPVPSPVIAATSLRRYVPHPDTPDHGHVHGHDHGHDDHGHGLNVLRYARGEAPHLDDAPAFLSGVAAVEYVVAVEYDRTLPTPVSPVRCNGRTHIVRDWTPSRCADLLALQQRLEEQLQAPPSSPASG</sequence>
<dbReference type="Proteomes" id="UP001219525">
    <property type="component" value="Unassembled WGS sequence"/>
</dbReference>
<reference evidence="1" key="1">
    <citation type="submission" date="2023-03" db="EMBL/GenBank/DDBJ databases">
        <title>Massive genome expansion in bonnet fungi (Mycena s.s.) driven by repeated elements and novel gene families across ecological guilds.</title>
        <authorList>
            <consortium name="Lawrence Berkeley National Laboratory"/>
            <person name="Harder C.B."/>
            <person name="Miyauchi S."/>
            <person name="Viragh M."/>
            <person name="Kuo A."/>
            <person name="Thoen E."/>
            <person name="Andreopoulos B."/>
            <person name="Lu D."/>
            <person name="Skrede I."/>
            <person name="Drula E."/>
            <person name="Henrissat B."/>
            <person name="Morin E."/>
            <person name="Kohler A."/>
            <person name="Barry K."/>
            <person name="LaButti K."/>
            <person name="Morin E."/>
            <person name="Salamov A."/>
            <person name="Lipzen A."/>
            <person name="Mereny Z."/>
            <person name="Hegedus B."/>
            <person name="Baldrian P."/>
            <person name="Stursova M."/>
            <person name="Weitz H."/>
            <person name="Taylor A."/>
            <person name="Grigoriev I.V."/>
            <person name="Nagy L.G."/>
            <person name="Martin F."/>
            <person name="Kauserud H."/>
        </authorList>
    </citation>
    <scope>NUCLEOTIDE SEQUENCE</scope>
    <source>
        <strain evidence="1">9144</strain>
    </source>
</reference>
<keyword evidence="2" id="KW-1185">Reference proteome</keyword>
<accession>A0AAD6Y5V4</accession>
<comment type="caution">
    <text evidence="1">The sequence shown here is derived from an EMBL/GenBank/DDBJ whole genome shotgun (WGS) entry which is preliminary data.</text>
</comment>
<evidence type="ECO:0000313" key="1">
    <source>
        <dbReference type="EMBL" id="KAJ7200866.1"/>
    </source>
</evidence>
<evidence type="ECO:0000313" key="2">
    <source>
        <dbReference type="Proteomes" id="UP001219525"/>
    </source>
</evidence>
<organism evidence="1 2">
    <name type="scientific">Mycena pura</name>
    <dbReference type="NCBI Taxonomy" id="153505"/>
    <lineage>
        <taxon>Eukaryota</taxon>
        <taxon>Fungi</taxon>
        <taxon>Dikarya</taxon>
        <taxon>Basidiomycota</taxon>
        <taxon>Agaricomycotina</taxon>
        <taxon>Agaricomycetes</taxon>
        <taxon>Agaricomycetidae</taxon>
        <taxon>Agaricales</taxon>
        <taxon>Marasmiineae</taxon>
        <taxon>Mycenaceae</taxon>
        <taxon>Mycena</taxon>
    </lineage>
</organism>
<gene>
    <name evidence="1" type="ORF">GGX14DRAFT_571873</name>
</gene>
<name>A0AAD6Y5V4_9AGAR</name>